<evidence type="ECO:0000313" key="6">
    <source>
        <dbReference type="Proteomes" id="UP001159428"/>
    </source>
</evidence>
<dbReference type="Gene3D" id="2.160.20.10">
    <property type="entry name" value="Single-stranded right-handed beta-helix, Pectin lyase-like"/>
    <property type="match status" value="1"/>
</dbReference>
<dbReference type="SMART" id="SM00710">
    <property type="entry name" value="PbH1"/>
    <property type="match status" value="3"/>
</dbReference>
<dbReference type="Proteomes" id="UP001159428">
    <property type="component" value="Unassembled WGS sequence"/>
</dbReference>
<dbReference type="GO" id="GO:0006511">
    <property type="term" value="P:ubiquitin-dependent protein catabolic process"/>
    <property type="evidence" value="ECO:0007669"/>
    <property type="project" value="TreeGrafter"/>
</dbReference>
<dbReference type="InterPro" id="IPR006626">
    <property type="entry name" value="PbH1"/>
</dbReference>
<keyword evidence="6" id="KW-1185">Reference proteome</keyword>
<dbReference type="InterPro" id="IPR012334">
    <property type="entry name" value="Pectin_lyas_fold"/>
</dbReference>
<dbReference type="EMBL" id="CALNXJ010000052">
    <property type="protein sequence ID" value="CAH3153104.1"/>
    <property type="molecule type" value="Genomic_DNA"/>
</dbReference>
<dbReference type="SUPFAM" id="SSF51126">
    <property type="entry name" value="Pectin lyase-like"/>
    <property type="match status" value="1"/>
</dbReference>
<evidence type="ECO:0000256" key="1">
    <source>
        <dbReference type="ARBA" id="ARBA00004906"/>
    </source>
</evidence>
<protein>
    <recommendedName>
        <fullName evidence="4">Right handed beta helix domain-containing protein</fullName>
    </recommendedName>
</protein>
<evidence type="ECO:0000256" key="3">
    <source>
        <dbReference type="ARBA" id="ARBA00022786"/>
    </source>
</evidence>
<sequence length="77" mass="8435">GFEIRSHANPTVVGCKIHHGMTGGIYSHDDARGEFLENKIYSNTYAGVWITSQSNPTIKNNEIYDGQQGGVYVFGEG</sequence>
<evidence type="ECO:0000256" key="2">
    <source>
        <dbReference type="ARBA" id="ARBA00022737"/>
    </source>
</evidence>
<dbReference type="InterPro" id="IPR011050">
    <property type="entry name" value="Pectin_lyase_fold/virulence"/>
</dbReference>
<dbReference type="InterPro" id="IPR051550">
    <property type="entry name" value="SCF-Subunits/Alg-Epimerases"/>
</dbReference>
<dbReference type="InterPro" id="IPR022441">
    <property type="entry name" value="Para_beta_helix_rpt-2"/>
</dbReference>
<dbReference type="PANTHER" id="PTHR22990">
    <property type="entry name" value="F-BOX ONLY PROTEIN"/>
    <property type="match status" value="1"/>
</dbReference>
<reference evidence="5 6" key="1">
    <citation type="submission" date="2022-05" db="EMBL/GenBank/DDBJ databases">
        <authorList>
            <consortium name="Genoscope - CEA"/>
            <person name="William W."/>
        </authorList>
    </citation>
    <scope>NUCLEOTIDE SEQUENCE [LARGE SCALE GENOMIC DNA]</scope>
</reference>
<feature type="non-terminal residue" evidence="5">
    <location>
        <position position="1"/>
    </location>
</feature>
<keyword evidence="2" id="KW-0677">Repeat</keyword>
<dbReference type="GO" id="GO:0042981">
    <property type="term" value="P:regulation of apoptotic process"/>
    <property type="evidence" value="ECO:0007669"/>
    <property type="project" value="TreeGrafter"/>
</dbReference>
<evidence type="ECO:0000313" key="5">
    <source>
        <dbReference type="EMBL" id="CAH3153104.1"/>
    </source>
</evidence>
<dbReference type="Pfam" id="PF13229">
    <property type="entry name" value="Beta_helix"/>
    <property type="match status" value="1"/>
</dbReference>
<feature type="non-terminal residue" evidence="5">
    <location>
        <position position="77"/>
    </location>
</feature>
<gene>
    <name evidence="5" type="ORF">PMEA_00026971</name>
</gene>
<accession>A0AAU9XNK5</accession>
<keyword evidence="3" id="KW-0833">Ubl conjugation pathway</keyword>
<comment type="caution">
    <text evidence="5">The sequence shown here is derived from an EMBL/GenBank/DDBJ whole genome shotgun (WGS) entry which is preliminary data.</text>
</comment>
<dbReference type="InterPro" id="IPR039448">
    <property type="entry name" value="Beta_helix"/>
</dbReference>
<name>A0AAU9XNK5_9CNID</name>
<dbReference type="PANTHER" id="PTHR22990:SF20">
    <property type="entry name" value="F-BOX ONLY PROTEIN 11"/>
    <property type="match status" value="1"/>
</dbReference>
<dbReference type="NCBIfam" id="TIGR03804">
    <property type="entry name" value="para_beta_helix"/>
    <property type="match status" value="1"/>
</dbReference>
<proteinExistence type="predicted"/>
<evidence type="ECO:0000259" key="4">
    <source>
        <dbReference type="Pfam" id="PF13229"/>
    </source>
</evidence>
<dbReference type="AlphaFoldDB" id="A0AAU9XNK5"/>
<comment type="pathway">
    <text evidence="1">Protein modification; protein ubiquitination.</text>
</comment>
<organism evidence="5 6">
    <name type="scientific">Pocillopora meandrina</name>
    <dbReference type="NCBI Taxonomy" id="46732"/>
    <lineage>
        <taxon>Eukaryota</taxon>
        <taxon>Metazoa</taxon>
        <taxon>Cnidaria</taxon>
        <taxon>Anthozoa</taxon>
        <taxon>Hexacorallia</taxon>
        <taxon>Scleractinia</taxon>
        <taxon>Astrocoeniina</taxon>
        <taxon>Pocilloporidae</taxon>
        <taxon>Pocillopora</taxon>
    </lineage>
</organism>
<feature type="domain" description="Right handed beta helix" evidence="4">
    <location>
        <begin position="1"/>
        <end position="76"/>
    </location>
</feature>